<dbReference type="Proteomes" id="UP000070409">
    <property type="component" value="Unassembled WGS sequence"/>
</dbReference>
<evidence type="ECO:0000259" key="8">
    <source>
        <dbReference type="Pfam" id="PF08281"/>
    </source>
</evidence>
<keyword evidence="2 6" id="KW-0805">Transcription regulation</keyword>
<keyword evidence="4 6" id="KW-0238">DNA-binding</keyword>
<dbReference type="InterPro" id="IPR039425">
    <property type="entry name" value="RNA_pol_sigma-70-like"/>
</dbReference>
<dbReference type="Gene3D" id="1.10.1740.10">
    <property type="match status" value="1"/>
</dbReference>
<feature type="domain" description="RNA polymerase sigma-70 region 2" evidence="7">
    <location>
        <begin position="30"/>
        <end position="94"/>
    </location>
</feature>
<dbReference type="InterPro" id="IPR013324">
    <property type="entry name" value="RNA_pol_sigma_r3/r4-like"/>
</dbReference>
<evidence type="ECO:0000313" key="9">
    <source>
        <dbReference type="EMBL" id="KXO94300.1"/>
    </source>
</evidence>
<dbReference type="CDD" id="cd06171">
    <property type="entry name" value="Sigma70_r4"/>
    <property type="match status" value="1"/>
</dbReference>
<dbReference type="Pfam" id="PF04542">
    <property type="entry name" value="Sigma70_r2"/>
    <property type="match status" value="1"/>
</dbReference>
<keyword evidence="3 6" id="KW-0731">Sigma factor</keyword>
<dbReference type="InterPro" id="IPR036388">
    <property type="entry name" value="WH-like_DNA-bd_sf"/>
</dbReference>
<comment type="similarity">
    <text evidence="1 6">Belongs to the sigma-70 factor family. ECF subfamily.</text>
</comment>
<dbReference type="InterPro" id="IPR013249">
    <property type="entry name" value="RNA_pol_sigma70_r4_t2"/>
</dbReference>
<dbReference type="PROSITE" id="PS01063">
    <property type="entry name" value="SIGMA70_ECF"/>
    <property type="match status" value="1"/>
</dbReference>
<dbReference type="Gene3D" id="1.10.10.10">
    <property type="entry name" value="Winged helix-like DNA-binding domain superfamily/Winged helix DNA-binding domain"/>
    <property type="match status" value="1"/>
</dbReference>
<dbReference type="PANTHER" id="PTHR43133:SF61">
    <property type="entry name" value="ECF RNA POLYMERASE SIGMA FACTOR SIGC"/>
    <property type="match status" value="1"/>
</dbReference>
<dbReference type="RefSeq" id="WP_068746381.1">
    <property type="nucleotide sequence ID" value="NZ_LSRE01000027.1"/>
</dbReference>
<protein>
    <recommendedName>
        <fullName evidence="6">RNA polymerase sigma factor</fullName>
    </recommendedName>
</protein>
<evidence type="ECO:0000256" key="1">
    <source>
        <dbReference type="ARBA" id="ARBA00010641"/>
    </source>
</evidence>
<evidence type="ECO:0000256" key="2">
    <source>
        <dbReference type="ARBA" id="ARBA00023015"/>
    </source>
</evidence>
<accession>A0A137Z7Z4</accession>
<dbReference type="InterPro" id="IPR007627">
    <property type="entry name" value="RNA_pol_sigma70_r2"/>
</dbReference>
<keyword evidence="5 6" id="KW-0804">Transcription</keyword>
<organism evidence="9 10">
    <name type="scientific">Tsukamurella pseudospumae</name>
    <dbReference type="NCBI Taxonomy" id="239498"/>
    <lineage>
        <taxon>Bacteria</taxon>
        <taxon>Bacillati</taxon>
        <taxon>Actinomycetota</taxon>
        <taxon>Actinomycetes</taxon>
        <taxon>Mycobacteriales</taxon>
        <taxon>Tsukamurellaceae</taxon>
        <taxon>Tsukamurella</taxon>
    </lineage>
</organism>
<comment type="caution">
    <text evidence="9">The sequence shown here is derived from an EMBL/GenBank/DDBJ whole genome shotgun (WGS) entry which is preliminary data.</text>
</comment>
<dbReference type="SUPFAM" id="SSF88659">
    <property type="entry name" value="Sigma3 and sigma4 domains of RNA polymerase sigma factors"/>
    <property type="match status" value="1"/>
</dbReference>
<dbReference type="InterPro" id="IPR000838">
    <property type="entry name" value="RNA_pol_sigma70_ECF_CS"/>
</dbReference>
<evidence type="ECO:0000259" key="7">
    <source>
        <dbReference type="Pfam" id="PF04542"/>
    </source>
</evidence>
<evidence type="ECO:0000256" key="3">
    <source>
        <dbReference type="ARBA" id="ARBA00023082"/>
    </source>
</evidence>
<dbReference type="SUPFAM" id="SSF88946">
    <property type="entry name" value="Sigma2 domain of RNA polymerase sigma factors"/>
    <property type="match status" value="1"/>
</dbReference>
<feature type="domain" description="RNA polymerase sigma factor 70 region 4 type 2" evidence="8">
    <location>
        <begin position="123"/>
        <end position="175"/>
    </location>
</feature>
<sequence>MSHRSGADAKLTELALAAGRGESAALEEFIRTTQRDVIRVICHLSGPQDAEDLAQETFLRAIGALHRFEGRSSARTWLISIARRVVVDARRHAQVRPRLASQDVQAVFEATCVAPGLGLDTRASILDLLSGLSPERREALVLTQVLGFSYAEVADVTGVPIGTVRSRVSRARADLEATTPSSDTAVG</sequence>
<dbReference type="InterPro" id="IPR013325">
    <property type="entry name" value="RNA_pol_sigma_r2"/>
</dbReference>
<dbReference type="PANTHER" id="PTHR43133">
    <property type="entry name" value="RNA POLYMERASE ECF-TYPE SIGMA FACTO"/>
    <property type="match status" value="1"/>
</dbReference>
<dbReference type="NCBIfam" id="TIGR02937">
    <property type="entry name" value="sigma70-ECF"/>
    <property type="match status" value="1"/>
</dbReference>
<proteinExistence type="inferred from homology"/>
<evidence type="ECO:0000256" key="6">
    <source>
        <dbReference type="RuleBase" id="RU000716"/>
    </source>
</evidence>
<name>A0A137Z7Z4_9ACTN</name>
<dbReference type="Pfam" id="PF08281">
    <property type="entry name" value="Sigma70_r4_2"/>
    <property type="match status" value="1"/>
</dbReference>
<evidence type="ECO:0000256" key="4">
    <source>
        <dbReference type="ARBA" id="ARBA00023125"/>
    </source>
</evidence>
<keyword evidence="10" id="KW-1185">Reference proteome</keyword>
<dbReference type="InterPro" id="IPR014284">
    <property type="entry name" value="RNA_pol_sigma-70_dom"/>
</dbReference>
<reference evidence="9 10" key="1">
    <citation type="submission" date="2016-02" db="EMBL/GenBank/DDBJ databases">
        <authorList>
            <person name="Teng J.L."/>
            <person name="Tang Y."/>
            <person name="Huang Y."/>
            <person name="Guo F."/>
            <person name="Wei W."/>
            <person name="Chen J.H."/>
            <person name="Wong S.Y."/>
            <person name="Lau S.K."/>
            <person name="Woo P.C."/>
        </authorList>
    </citation>
    <scope>NUCLEOTIDE SEQUENCE [LARGE SCALE GENOMIC DNA]</scope>
    <source>
        <strain evidence="9 10">JCM 13375</strain>
    </source>
</reference>
<evidence type="ECO:0000256" key="5">
    <source>
        <dbReference type="ARBA" id="ARBA00023163"/>
    </source>
</evidence>
<dbReference type="EMBL" id="LSRE01000027">
    <property type="protein sequence ID" value="KXO94300.1"/>
    <property type="molecule type" value="Genomic_DNA"/>
</dbReference>
<evidence type="ECO:0000313" key="10">
    <source>
        <dbReference type="Proteomes" id="UP000070409"/>
    </source>
</evidence>
<gene>
    <name evidence="9" type="ORF">AXK61_23900</name>
</gene>